<evidence type="ECO:0000313" key="3">
    <source>
        <dbReference type="Proteomes" id="UP001500973"/>
    </source>
</evidence>
<accession>A0ABN1YN65</accession>
<reference evidence="2 3" key="1">
    <citation type="journal article" date="2019" name="Int. J. Syst. Evol. Microbiol.">
        <title>The Global Catalogue of Microorganisms (GCM) 10K type strain sequencing project: providing services to taxonomists for standard genome sequencing and annotation.</title>
        <authorList>
            <consortium name="The Broad Institute Genomics Platform"/>
            <consortium name="The Broad Institute Genome Sequencing Center for Infectious Disease"/>
            <person name="Wu L."/>
            <person name="Ma J."/>
        </authorList>
    </citation>
    <scope>NUCLEOTIDE SEQUENCE [LARGE SCALE GENOMIC DNA]</scope>
    <source>
        <strain evidence="2 3">JCM 11756</strain>
    </source>
</reference>
<evidence type="ECO:0000259" key="1">
    <source>
        <dbReference type="Pfam" id="PF01872"/>
    </source>
</evidence>
<gene>
    <name evidence="2" type="ORF">GCM10009601_14080</name>
</gene>
<dbReference type="InterPro" id="IPR002734">
    <property type="entry name" value="RibDG_C"/>
</dbReference>
<dbReference type="InterPro" id="IPR050765">
    <property type="entry name" value="Riboflavin_Biosynth_HTPR"/>
</dbReference>
<dbReference type="Pfam" id="PF01872">
    <property type="entry name" value="RibD_C"/>
    <property type="match status" value="1"/>
</dbReference>
<dbReference type="PANTHER" id="PTHR38011:SF12">
    <property type="entry name" value="BIFUNCTIONAL DEAMINASE-REDUCTASE DOMAIN PROTEIN"/>
    <property type="match status" value="1"/>
</dbReference>
<organism evidence="2 3">
    <name type="scientific">Streptomyces thermospinosisporus</name>
    <dbReference type="NCBI Taxonomy" id="161482"/>
    <lineage>
        <taxon>Bacteria</taxon>
        <taxon>Bacillati</taxon>
        <taxon>Actinomycetota</taxon>
        <taxon>Actinomycetes</taxon>
        <taxon>Kitasatosporales</taxon>
        <taxon>Streptomycetaceae</taxon>
        <taxon>Streptomyces</taxon>
    </lineage>
</organism>
<evidence type="ECO:0000313" key="2">
    <source>
        <dbReference type="EMBL" id="GAA1418515.1"/>
    </source>
</evidence>
<sequence>MTRHTGKVVCDITISVDGYSAGHHQTEERPFGDDGGDGTGAGLHAWMFDTPDENRAELARMGSARAFIMGRNMFGPVRGEWDRTWNGWWGDDPPFHAPVFVLTHHAREPQPMEGGTTFHFVTGGIGSALEQARAAAGDGDVAVQGGATTINEYLAAGLIDELRLHIAPLTLGGGTRLFEGVPPLSLELVGSRAASQVTHVTYRLPRRGTAP</sequence>
<keyword evidence="3" id="KW-1185">Reference proteome</keyword>
<dbReference type="InterPro" id="IPR024072">
    <property type="entry name" value="DHFR-like_dom_sf"/>
</dbReference>
<feature type="domain" description="Bacterial bifunctional deaminase-reductase C-terminal" evidence="1">
    <location>
        <begin position="7"/>
        <end position="199"/>
    </location>
</feature>
<protein>
    <submittedName>
        <fullName evidence="2">Dihydrofolate reductase family protein</fullName>
    </submittedName>
</protein>
<dbReference type="EMBL" id="BAAAIZ010000016">
    <property type="protein sequence ID" value="GAA1418515.1"/>
    <property type="molecule type" value="Genomic_DNA"/>
</dbReference>
<dbReference type="SUPFAM" id="SSF53597">
    <property type="entry name" value="Dihydrofolate reductase-like"/>
    <property type="match status" value="1"/>
</dbReference>
<dbReference type="Gene3D" id="3.40.430.10">
    <property type="entry name" value="Dihydrofolate Reductase, subunit A"/>
    <property type="match status" value="1"/>
</dbReference>
<proteinExistence type="predicted"/>
<name>A0ABN1YN65_9ACTN</name>
<dbReference type="RefSeq" id="WP_344010910.1">
    <property type="nucleotide sequence ID" value="NZ_BAAAIZ010000016.1"/>
</dbReference>
<comment type="caution">
    <text evidence="2">The sequence shown here is derived from an EMBL/GenBank/DDBJ whole genome shotgun (WGS) entry which is preliminary data.</text>
</comment>
<dbReference type="PANTHER" id="PTHR38011">
    <property type="entry name" value="DIHYDROFOLATE REDUCTASE FAMILY PROTEIN (AFU_ORTHOLOGUE AFUA_8G06820)"/>
    <property type="match status" value="1"/>
</dbReference>
<dbReference type="Proteomes" id="UP001500973">
    <property type="component" value="Unassembled WGS sequence"/>
</dbReference>